<keyword evidence="14" id="KW-1185">Reference proteome</keyword>
<dbReference type="InterPro" id="IPR000504">
    <property type="entry name" value="RRM_dom"/>
</dbReference>
<dbReference type="InterPro" id="IPR001841">
    <property type="entry name" value="Znf_RING"/>
</dbReference>
<dbReference type="EMBL" id="AMYB01000002">
    <property type="protein sequence ID" value="OAD07252.1"/>
    <property type="molecule type" value="Genomic_DNA"/>
</dbReference>
<dbReference type="STRING" id="747725.A0A162TUI2"/>
<keyword evidence="2 9" id="KW-0479">Metal-binding</keyword>
<proteinExistence type="predicted"/>
<dbReference type="OrthoDB" id="1923159at2759"/>
<feature type="domain" description="RRM" evidence="11">
    <location>
        <begin position="107"/>
        <end position="198"/>
    </location>
</feature>
<comment type="caution">
    <text evidence="13">The sequence shown here is derived from an EMBL/GenBank/DDBJ whole genome shotgun (WGS) entry which is preliminary data.</text>
</comment>
<evidence type="ECO:0000256" key="5">
    <source>
        <dbReference type="ARBA" id="ARBA00022884"/>
    </source>
</evidence>
<dbReference type="GO" id="GO:0004842">
    <property type="term" value="F:ubiquitin-protein transferase activity"/>
    <property type="evidence" value="ECO:0007669"/>
    <property type="project" value="InterPro"/>
</dbReference>
<gene>
    <name evidence="13" type="ORF">MUCCIDRAFT_137592</name>
</gene>
<dbReference type="InterPro" id="IPR039780">
    <property type="entry name" value="Mot2"/>
</dbReference>
<feature type="zinc finger region" description="C3H1-type" evidence="9">
    <location>
        <begin position="195"/>
        <end position="222"/>
    </location>
</feature>
<evidence type="ECO:0000256" key="4">
    <source>
        <dbReference type="ARBA" id="ARBA00022833"/>
    </source>
</evidence>
<evidence type="ECO:0000259" key="12">
    <source>
        <dbReference type="PROSITE" id="PS50103"/>
    </source>
</evidence>
<organism evidence="13 14">
    <name type="scientific">Mucor lusitanicus CBS 277.49</name>
    <dbReference type="NCBI Taxonomy" id="747725"/>
    <lineage>
        <taxon>Eukaryota</taxon>
        <taxon>Fungi</taxon>
        <taxon>Fungi incertae sedis</taxon>
        <taxon>Mucoromycota</taxon>
        <taxon>Mucoromycotina</taxon>
        <taxon>Mucoromycetes</taxon>
        <taxon>Mucorales</taxon>
        <taxon>Mucorineae</taxon>
        <taxon>Mucoraceae</taxon>
        <taxon>Mucor</taxon>
    </lineage>
</organism>
<evidence type="ECO:0000256" key="6">
    <source>
        <dbReference type="ARBA" id="ARBA00023054"/>
    </source>
</evidence>
<name>A0A162TUI2_MUCCL</name>
<dbReference type="PANTHER" id="PTHR12603">
    <property type="entry name" value="CCR4-NOT TRANSCRIPTION COMPLEX RELATED"/>
    <property type="match status" value="1"/>
</dbReference>
<keyword evidence="3 9" id="KW-0863">Zinc-finger</keyword>
<evidence type="ECO:0000256" key="3">
    <source>
        <dbReference type="ARBA" id="ARBA00022771"/>
    </source>
</evidence>
<dbReference type="CDD" id="cd12438">
    <property type="entry name" value="RRM_CNOT4"/>
    <property type="match status" value="1"/>
</dbReference>
<dbReference type="Proteomes" id="UP000077051">
    <property type="component" value="Unassembled WGS sequence"/>
</dbReference>
<evidence type="ECO:0000256" key="8">
    <source>
        <dbReference type="PROSITE-ProRule" id="PRU00176"/>
    </source>
</evidence>
<dbReference type="SUPFAM" id="SSF57850">
    <property type="entry name" value="RING/U-box"/>
    <property type="match status" value="1"/>
</dbReference>
<dbReference type="PROSITE" id="PS50102">
    <property type="entry name" value="RRM"/>
    <property type="match status" value="1"/>
</dbReference>
<keyword evidence="4 9" id="KW-0862">Zinc</keyword>
<dbReference type="InterPro" id="IPR035979">
    <property type="entry name" value="RBD_domain_sf"/>
</dbReference>
<dbReference type="SMART" id="SM00360">
    <property type="entry name" value="RRM"/>
    <property type="match status" value="1"/>
</dbReference>
<dbReference type="InterPro" id="IPR034261">
    <property type="entry name" value="CNOT4_RRM"/>
</dbReference>
<keyword evidence="6" id="KW-0175">Coiled coil</keyword>
<dbReference type="Pfam" id="PF14570">
    <property type="entry name" value="zf-RING_4"/>
    <property type="match status" value="1"/>
</dbReference>
<keyword evidence="5 8" id="KW-0694">RNA-binding</keyword>
<dbReference type="SUPFAM" id="SSF54928">
    <property type="entry name" value="RNA-binding domain, RBD"/>
    <property type="match status" value="1"/>
</dbReference>
<evidence type="ECO:0000259" key="11">
    <source>
        <dbReference type="PROSITE" id="PS50102"/>
    </source>
</evidence>
<sequence>MYSSSEEEEYDCPLCMEELDIADRNFRPCPCGYQICRFCWHHIRENLNGRCPACRREYSDQNAEFEPISADEIARIKREKKEKERQQRDMDLANRRHLANMRVVQKNLVYIIGLHPKLATEETIRSADYFGHFGKIAKIVINKRQVAPTSHANGATSMQPSAAVYVTYVRKEDAAKAIHAVDGSVMAGRILRASYGTTKYCTYYLRNMTCPNPNCLYLHEPGEDADTISKEE</sequence>
<dbReference type="GO" id="GO:0003723">
    <property type="term" value="F:RNA binding"/>
    <property type="evidence" value="ECO:0007669"/>
    <property type="project" value="UniProtKB-UniRule"/>
</dbReference>
<dbReference type="GO" id="GO:0030014">
    <property type="term" value="C:CCR4-NOT complex"/>
    <property type="evidence" value="ECO:0007669"/>
    <property type="project" value="InterPro"/>
</dbReference>
<dbReference type="PANTHER" id="PTHR12603:SF0">
    <property type="entry name" value="CCR4-NOT TRANSCRIPTION COMPLEX SUBUNIT 4"/>
    <property type="match status" value="1"/>
</dbReference>
<dbReference type="InterPro" id="IPR013083">
    <property type="entry name" value="Znf_RING/FYVE/PHD"/>
</dbReference>
<dbReference type="AlphaFoldDB" id="A0A162TUI2"/>
<dbReference type="PROSITE" id="PS50103">
    <property type="entry name" value="ZF_C3H1"/>
    <property type="match status" value="1"/>
</dbReference>
<dbReference type="GO" id="GO:0016567">
    <property type="term" value="P:protein ubiquitination"/>
    <property type="evidence" value="ECO:0007669"/>
    <property type="project" value="TreeGrafter"/>
</dbReference>
<reference evidence="13 14" key="1">
    <citation type="submission" date="2015-06" db="EMBL/GenBank/DDBJ databases">
        <title>Expansion of signal transduction pathways in fungi by whole-genome duplication.</title>
        <authorList>
            <consortium name="DOE Joint Genome Institute"/>
            <person name="Corrochano L.M."/>
            <person name="Kuo A."/>
            <person name="Marcet-Houben M."/>
            <person name="Polaino S."/>
            <person name="Salamov A."/>
            <person name="Villalobos J.M."/>
            <person name="Alvarez M.I."/>
            <person name="Avalos J."/>
            <person name="Benito E.P."/>
            <person name="Benoit I."/>
            <person name="Burger G."/>
            <person name="Camino L.P."/>
            <person name="Canovas D."/>
            <person name="Cerda-Olmedo E."/>
            <person name="Cheng J.-F."/>
            <person name="Dominguez A."/>
            <person name="Elias M."/>
            <person name="Eslava A.P."/>
            <person name="Glaser F."/>
            <person name="Grimwood J."/>
            <person name="Gutierrez G."/>
            <person name="Heitman J."/>
            <person name="Henrissat B."/>
            <person name="Iturriaga E.A."/>
            <person name="Lang B.F."/>
            <person name="Lavin J.L."/>
            <person name="Lee S."/>
            <person name="Li W."/>
            <person name="Lindquist E."/>
            <person name="Lopez-Garcia S."/>
            <person name="Luque E.M."/>
            <person name="Marcos A.T."/>
            <person name="Martin J."/>
            <person name="Mccluskey K."/>
            <person name="Medina H.R."/>
            <person name="Miralles-Duran A."/>
            <person name="Miyazaki A."/>
            <person name="Munoz-Torres E."/>
            <person name="Oguiza J.A."/>
            <person name="Ohm R."/>
            <person name="Olmedo M."/>
            <person name="Orejas M."/>
            <person name="Ortiz-Castellanos L."/>
            <person name="Pisabarro A.G."/>
            <person name="Rodriguez-Romero J."/>
            <person name="Ruiz-Herrera J."/>
            <person name="Ruiz-Vazquez R."/>
            <person name="Sanz C."/>
            <person name="Schackwitz W."/>
            <person name="Schmutz J."/>
            <person name="Shahriari M."/>
            <person name="Shelest E."/>
            <person name="Silva-Franco F."/>
            <person name="Soanes D."/>
            <person name="Syed K."/>
            <person name="Tagua V.G."/>
            <person name="Talbot N.J."/>
            <person name="Thon M."/>
            <person name="De Vries R.P."/>
            <person name="Wiebenga A."/>
            <person name="Yadav J.S."/>
            <person name="Braun E.L."/>
            <person name="Baker S."/>
            <person name="Garre V."/>
            <person name="Horwitz B."/>
            <person name="Torres-Martinez S."/>
            <person name="Idnurm A."/>
            <person name="Herrera-Estrella A."/>
            <person name="Gabaldon T."/>
            <person name="Grigoriev I.V."/>
        </authorList>
    </citation>
    <scope>NUCLEOTIDE SEQUENCE [LARGE SCALE GENOMIC DNA]</scope>
    <source>
        <strain evidence="13 14">CBS 277.49</strain>
    </source>
</reference>
<protein>
    <submittedName>
        <fullName evidence="13">CCCH-type zinc finger transcription factor</fullName>
    </submittedName>
</protein>
<dbReference type="GO" id="GO:0005634">
    <property type="term" value="C:nucleus"/>
    <property type="evidence" value="ECO:0007669"/>
    <property type="project" value="UniProtKB-SubCell"/>
</dbReference>
<evidence type="ECO:0000259" key="10">
    <source>
        <dbReference type="PROSITE" id="PS50089"/>
    </source>
</evidence>
<dbReference type="FunFam" id="3.30.40.10:FF:000006">
    <property type="entry name" value="CCR4-NOT transcription complex subunit 4"/>
    <property type="match status" value="1"/>
</dbReference>
<dbReference type="InterPro" id="IPR000571">
    <property type="entry name" value="Znf_CCCH"/>
</dbReference>
<comment type="subcellular location">
    <subcellularLocation>
        <location evidence="1">Nucleus</location>
    </subcellularLocation>
</comment>
<evidence type="ECO:0000256" key="1">
    <source>
        <dbReference type="ARBA" id="ARBA00004123"/>
    </source>
</evidence>
<dbReference type="CDD" id="cd16618">
    <property type="entry name" value="mRING-HC-C4C4_CNOT4"/>
    <property type="match status" value="1"/>
</dbReference>
<evidence type="ECO:0000256" key="9">
    <source>
        <dbReference type="PROSITE-ProRule" id="PRU00723"/>
    </source>
</evidence>
<dbReference type="VEuPathDB" id="FungiDB:MUCCIDRAFT_137592"/>
<dbReference type="PROSITE" id="PS50089">
    <property type="entry name" value="ZF_RING_2"/>
    <property type="match status" value="1"/>
</dbReference>
<dbReference type="InterPro" id="IPR003954">
    <property type="entry name" value="RRM_euk-type"/>
</dbReference>
<dbReference type="InterPro" id="IPR039515">
    <property type="entry name" value="NOT4_mRING-HC-C4C4"/>
</dbReference>
<evidence type="ECO:0000313" key="14">
    <source>
        <dbReference type="Proteomes" id="UP000077051"/>
    </source>
</evidence>
<evidence type="ECO:0000256" key="2">
    <source>
        <dbReference type="ARBA" id="ARBA00022723"/>
    </source>
</evidence>
<feature type="non-terminal residue" evidence="13">
    <location>
        <position position="232"/>
    </location>
</feature>
<dbReference type="GO" id="GO:0008270">
    <property type="term" value="F:zinc ion binding"/>
    <property type="evidence" value="ECO:0007669"/>
    <property type="project" value="UniProtKB-KW"/>
</dbReference>
<dbReference type="InterPro" id="IPR012677">
    <property type="entry name" value="Nucleotide-bd_a/b_plait_sf"/>
</dbReference>
<keyword evidence="7" id="KW-0539">Nucleus</keyword>
<dbReference type="Gene3D" id="3.30.40.10">
    <property type="entry name" value="Zinc/RING finger domain, C3HC4 (zinc finger)"/>
    <property type="match status" value="1"/>
</dbReference>
<dbReference type="SMART" id="SM00361">
    <property type="entry name" value="RRM_1"/>
    <property type="match status" value="1"/>
</dbReference>
<accession>A0A162TUI2</accession>
<evidence type="ECO:0000256" key="7">
    <source>
        <dbReference type="ARBA" id="ARBA00023242"/>
    </source>
</evidence>
<feature type="domain" description="C3H1-type" evidence="12">
    <location>
        <begin position="195"/>
        <end position="222"/>
    </location>
</feature>
<evidence type="ECO:0000313" key="13">
    <source>
        <dbReference type="EMBL" id="OAD07252.1"/>
    </source>
</evidence>
<feature type="domain" description="RING-type" evidence="10">
    <location>
        <begin position="12"/>
        <end position="55"/>
    </location>
</feature>
<dbReference type="Gene3D" id="3.30.70.330">
    <property type="match status" value="1"/>
</dbReference>